<evidence type="ECO:0000259" key="1">
    <source>
        <dbReference type="Pfam" id="PF01979"/>
    </source>
</evidence>
<reference evidence="2 3" key="1">
    <citation type="submission" date="2020-09" db="EMBL/GenBank/DDBJ databases">
        <title>novel species in genus Nocardioides.</title>
        <authorList>
            <person name="Zhang G."/>
        </authorList>
    </citation>
    <scope>NUCLEOTIDE SEQUENCE [LARGE SCALE GENOMIC DNA]</scope>
    <source>
        <strain evidence="2 3">KCTC 39551</strain>
    </source>
</reference>
<evidence type="ECO:0000313" key="3">
    <source>
        <dbReference type="Proteomes" id="UP000618818"/>
    </source>
</evidence>
<dbReference type="EMBL" id="JACXYZ010000001">
    <property type="protein sequence ID" value="MBD3923707.1"/>
    <property type="molecule type" value="Genomic_DNA"/>
</dbReference>
<accession>A0ABR8N811</accession>
<protein>
    <submittedName>
        <fullName evidence="2">Amidohydrolase family protein</fullName>
    </submittedName>
</protein>
<name>A0ABR8N811_9ACTN</name>
<dbReference type="Gene3D" id="3.20.20.140">
    <property type="entry name" value="Metal-dependent hydrolases"/>
    <property type="match status" value="1"/>
</dbReference>
<dbReference type="PANTHER" id="PTHR43135">
    <property type="entry name" value="ALPHA-D-RIBOSE 1-METHYLPHOSPHONATE 5-TRIPHOSPHATE DIPHOSPHATASE"/>
    <property type="match status" value="1"/>
</dbReference>
<comment type="caution">
    <text evidence="2">The sequence shown here is derived from an EMBL/GenBank/DDBJ whole genome shotgun (WGS) entry which is preliminary data.</text>
</comment>
<organism evidence="2 3">
    <name type="scientific">Nocardioides cavernae</name>
    <dbReference type="NCBI Taxonomy" id="1921566"/>
    <lineage>
        <taxon>Bacteria</taxon>
        <taxon>Bacillati</taxon>
        <taxon>Actinomycetota</taxon>
        <taxon>Actinomycetes</taxon>
        <taxon>Propionibacteriales</taxon>
        <taxon>Nocardioidaceae</taxon>
        <taxon>Nocardioides</taxon>
    </lineage>
</organism>
<gene>
    <name evidence="2" type="ORF">IEZ26_03670</name>
</gene>
<dbReference type="InterPro" id="IPR032466">
    <property type="entry name" value="Metal_Hydrolase"/>
</dbReference>
<dbReference type="InterPro" id="IPR011059">
    <property type="entry name" value="Metal-dep_hydrolase_composite"/>
</dbReference>
<dbReference type="PANTHER" id="PTHR43135:SF3">
    <property type="entry name" value="ALPHA-D-RIBOSE 1-METHYLPHOSPHONATE 5-TRIPHOSPHATE DIPHOSPHATASE"/>
    <property type="match status" value="1"/>
</dbReference>
<sequence>MGSRWALRAGRAFDGVRFLPDGATVLVEGDRVVGVETAAFRPPDDVPVTDVDGTLLPGLVDCHVHLVASGAFPGTPGSLEWAGTAAPAAVDEVVTASLRAQVTAGVTSVRDLGDAGYRVLEHRGREREGLPRVVAAGPPITIPLGHCWFLGGDVDPDDPPTVHRALAERVERGVDLVKVMASGGFLTPGSDQLGAQFDVVPLRVMVGAAHDAGLRVVAHTHSVAGAEVATDAGIDGLEHFTCMSEAGADPPSGLLARVADAGVTVCPTLGSDPSRLPPVSAMPPHILEMLERIGITDRDEHFARVAANSVRLREHGIRVVSGLDAGAMPAKPHGHLWRSVAELVRGGWPVDEALATATSVAAEDCGIDAGRLATGRLADLLVVDGDLATDVTALSRPLAVWVGGVAIDEPLAPPGGH</sequence>
<dbReference type="RefSeq" id="WP_191193553.1">
    <property type="nucleotide sequence ID" value="NZ_JACXYZ010000001.1"/>
</dbReference>
<feature type="domain" description="Amidohydrolase-related" evidence="1">
    <location>
        <begin position="54"/>
        <end position="405"/>
    </location>
</feature>
<keyword evidence="3" id="KW-1185">Reference proteome</keyword>
<dbReference type="Gene3D" id="2.30.40.10">
    <property type="entry name" value="Urease, subunit C, domain 1"/>
    <property type="match status" value="1"/>
</dbReference>
<dbReference type="InterPro" id="IPR006680">
    <property type="entry name" value="Amidohydro-rel"/>
</dbReference>
<dbReference type="Pfam" id="PF01979">
    <property type="entry name" value="Amidohydro_1"/>
    <property type="match status" value="1"/>
</dbReference>
<proteinExistence type="predicted"/>
<evidence type="ECO:0000313" key="2">
    <source>
        <dbReference type="EMBL" id="MBD3923707.1"/>
    </source>
</evidence>
<dbReference type="SUPFAM" id="SSF51338">
    <property type="entry name" value="Composite domain of metallo-dependent hydrolases"/>
    <property type="match status" value="2"/>
</dbReference>
<dbReference type="InterPro" id="IPR051781">
    <property type="entry name" value="Metallo-dep_Hydrolase"/>
</dbReference>
<dbReference type="SUPFAM" id="SSF51556">
    <property type="entry name" value="Metallo-dependent hydrolases"/>
    <property type="match status" value="1"/>
</dbReference>
<dbReference type="Proteomes" id="UP000618818">
    <property type="component" value="Unassembled WGS sequence"/>
</dbReference>